<evidence type="ECO:0000256" key="7">
    <source>
        <dbReference type="SAM" id="Phobius"/>
    </source>
</evidence>
<keyword evidence="5" id="KW-0119">Carbohydrate metabolism</keyword>
<protein>
    <recommendedName>
        <fullName evidence="6">O-fucosyltransferase family protein</fullName>
    </recommendedName>
</protein>
<evidence type="ECO:0000256" key="4">
    <source>
        <dbReference type="ARBA" id="ARBA00023253"/>
    </source>
</evidence>
<evidence type="ECO:0000256" key="5">
    <source>
        <dbReference type="ARBA" id="ARBA00023277"/>
    </source>
</evidence>
<keyword evidence="2" id="KW-0328">Glycosyltransferase</keyword>
<evidence type="ECO:0000256" key="1">
    <source>
        <dbReference type="ARBA" id="ARBA00007737"/>
    </source>
</evidence>
<dbReference type="GO" id="GO:0006004">
    <property type="term" value="P:fucose metabolic process"/>
    <property type="evidence" value="ECO:0007669"/>
    <property type="project" value="UniProtKB-KW"/>
</dbReference>
<reference evidence="8" key="1">
    <citation type="submission" date="2023-02" db="EMBL/GenBank/DDBJ databases">
        <title>Genome of toxic invasive species Heracleum sosnowskyi carries increased number of genes despite the absence of recent whole-genome duplications.</title>
        <authorList>
            <person name="Schelkunov M."/>
            <person name="Shtratnikova V."/>
            <person name="Makarenko M."/>
            <person name="Klepikova A."/>
            <person name="Omelchenko D."/>
            <person name="Novikova G."/>
            <person name="Obukhova E."/>
            <person name="Bogdanov V."/>
            <person name="Penin A."/>
            <person name="Logacheva M."/>
        </authorList>
    </citation>
    <scope>NUCLEOTIDE SEQUENCE</scope>
    <source>
        <strain evidence="8">Hsosn_3</strain>
        <tissue evidence="8">Leaf</tissue>
    </source>
</reference>
<keyword evidence="9" id="KW-1185">Reference proteome</keyword>
<dbReference type="PANTHER" id="PTHR31288">
    <property type="entry name" value="O-FUCOSYLTRANSFERASE FAMILY PROTEIN"/>
    <property type="match status" value="1"/>
</dbReference>
<keyword evidence="7" id="KW-0812">Transmembrane</keyword>
<name>A0AAD8N9R5_9APIA</name>
<keyword evidence="3" id="KW-0808">Transferase</keyword>
<dbReference type="EMBL" id="JAUIZM010000002">
    <property type="protein sequence ID" value="KAK1399783.1"/>
    <property type="molecule type" value="Genomic_DNA"/>
</dbReference>
<evidence type="ECO:0000256" key="6">
    <source>
        <dbReference type="ARBA" id="ARBA00030350"/>
    </source>
</evidence>
<evidence type="ECO:0000256" key="2">
    <source>
        <dbReference type="ARBA" id="ARBA00022676"/>
    </source>
</evidence>
<evidence type="ECO:0000313" key="8">
    <source>
        <dbReference type="EMBL" id="KAK1399783.1"/>
    </source>
</evidence>
<feature type="transmembrane region" description="Helical" evidence="7">
    <location>
        <begin position="6"/>
        <end position="26"/>
    </location>
</feature>
<keyword evidence="7" id="KW-0472">Membrane</keyword>
<reference evidence="8" key="2">
    <citation type="submission" date="2023-05" db="EMBL/GenBank/DDBJ databases">
        <authorList>
            <person name="Schelkunov M.I."/>
        </authorList>
    </citation>
    <scope>NUCLEOTIDE SEQUENCE</scope>
    <source>
        <strain evidence="8">Hsosn_3</strain>
        <tissue evidence="8">Leaf</tissue>
    </source>
</reference>
<proteinExistence type="inferred from homology"/>
<organism evidence="8 9">
    <name type="scientific">Heracleum sosnowskyi</name>
    <dbReference type="NCBI Taxonomy" id="360622"/>
    <lineage>
        <taxon>Eukaryota</taxon>
        <taxon>Viridiplantae</taxon>
        <taxon>Streptophyta</taxon>
        <taxon>Embryophyta</taxon>
        <taxon>Tracheophyta</taxon>
        <taxon>Spermatophyta</taxon>
        <taxon>Magnoliopsida</taxon>
        <taxon>eudicotyledons</taxon>
        <taxon>Gunneridae</taxon>
        <taxon>Pentapetalae</taxon>
        <taxon>asterids</taxon>
        <taxon>campanulids</taxon>
        <taxon>Apiales</taxon>
        <taxon>Apiaceae</taxon>
        <taxon>Apioideae</taxon>
        <taxon>apioid superclade</taxon>
        <taxon>Tordylieae</taxon>
        <taxon>Tordyliinae</taxon>
        <taxon>Heracleum</taxon>
    </lineage>
</organism>
<gene>
    <name evidence="8" type="ORF">POM88_009646</name>
</gene>
<dbReference type="Pfam" id="PF10250">
    <property type="entry name" value="O-FucT"/>
    <property type="match status" value="1"/>
</dbReference>
<dbReference type="InterPro" id="IPR024709">
    <property type="entry name" value="FucosylTrfase_pln"/>
</dbReference>
<evidence type="ECO:0000313" key="9">
    <source>
        <dbReference type="Proteomes" id="UP001237642"/>
    </source>
</evidence>
<comment type="caution">
    <text evidence="8">The sequence shown here is derived from an EMBL/GenBank/DDBJ whole genome shotgun (WGS) entry which is preliminary data.</text>
</comment>
<dbReference type="GO" id="GO:0016757">
    <property type="term" value="F:glycosyltransferase activity"/>
    <property type="evidence" value="ECO:0007669"/>
    <property type="project" value="UniProtKB-KW"/>
</dbReference>
<keyword evidence="7" id="KW-1133">Transmembrane helix</keyword>
<dbReference type="Proteomes" id="UP001237642">
    <property type="component" value="Unassembled WGS sequence"/>
</dbReference>
<dbReference type="AlphaFoldDB" id="A0AAD8N9R5"/>
<dbReference type="InterPro" id="IPR019378">
    <property type="entry name" value="GDP-Fuc_O-FucTrfase"/>
</dbReference>
<accession>A0AAD8N9R5</accession>
<sequence length="374" mass="42035">MAVVDVRQLVAGMLTFSMFIMLGNMIRKDHFGTAIVDDVNSASAVSNIDTKKNLGEDLIPYIGPWRVNNETVKPCWIKPAQESWNQQKGYILFSLTGGPHLHLLQVANAVVIARQLKATLVLPVIVGNKSEKKWKFGDVYDVRHFIASLNGIVEITYHQPAELSAEKLPIVRVPDLVSEDYVTAQIEPLFKSKRNLKLVTYFRDLNNTTIEGKKHKNSISLDLRTEMKGAEICQVTAADGKKSCFSAMEVGQFLNKIGFERNTTIYLTEDGLHKSQHELINIFLSTFTKDILIPSDKMAKFSDYSDVIDYHICSHSDVFVPAFSRPFYASVVGVRIALGKTQILDPSQASSSNVRDYISSYVTRKNHWAYSCFC</sequence>
<comment type="similarity">
    <text evidence="1">Belongs to the glycosyltransferase GT106 family.</text>
</comment>
<evidence type="ECO:0000256" key="3">
    <source>
        <dbReference type="ARBA" id="ARBA00022679"/>
    </source>
</evidence>
<dbReference type="PANTHER" id="PTHR31288:SF5">
    <property type="entry name" value="PROTEIN MANNAN SYNTHESIS-RELATED 1"/>
    <property type="match status" value="1"/>
</dbReference>
<keyword evidence="4" id="KW-0294">Fucose metabolism</keyword>